<protein>
    <recommendedName>
        <fullName evidence="6">tRNA modification GTPase MnmE</fullName>
        <ecNumber evidence="6">3.6.-.-</ecNumber>
    </recommendedName>
</protein>
<dbReference type="InterPro" id="IPR027266">
    <property type="entry name" value="TrmE/GcvT-like"/>
</dbReference>
<keyword evidence="8" id="KW-0175">Coiled coil</keyword>
<feature type="binding site" evidence="6">
    <location>
        <begin position="245"/>
        <end position="251"/>
    </location>
    <ligand>
        <name>GTP</name>
        <dbReference type="ChEBI" id="CHEBI:37565"/>
    </ligand>
</feature>
<dbReference type="PANTHER" id="PTHR42714">
    <property type="entry name" value="TRNA MODIFICATION GTPASE GTPBP3"/>
    <property type="match status" value="1"/>
</dbReference>
<dbReference type="InterPro" id="IPR018948">
    <property type="entry name" value="GTP-bd_TrmE_N"/>
</dbReference>
<evidence type="ECO:0000256" key="3">
    <source>
        <dbReference type="ARBA" id="ARBA00022801"/>
    </source>
</evidence>
<dbReference type="EC" id="3.6.-.-" evidence="6"/>
<dbReference type="InterPro" id="IPR027417">
    <property type="entry name" value="P-loop_NTPase"/>
</dbReference>
<feature type="binding site" evidence="6">
    <location>
        <position position="79"/>
    </location>
    <ligand>
        <name>(6S)-5-formyl-5,6,7,8-tetrahydrofolate</name>
        <dbReference type="ChEBI" id="CHEBI:57457"/>
    </ligand>
</feature>
<feature type="domain" description="TrmE-type G" evidence="9">
    <location>
        <begin position="216"/>
        <end position="356"/>
    </location>
</feature>
<keyword evidence="1 6" id="KW-0819">tRNA processing</keyword>
<dbReference type="GO" id="GO:0030488">
    <property type="term" value="P:tRNA methylation"/>
    <property type="evidence" value="ECO:0007669"/>
    <property type="project" value="TreeGrafter"/>
</dbReference>
<dbReference type="Proteomes" id="UP000515292">
    <property type="component" value="Chromosome"/>
</dbReference>
<dbReference type="Pfam" id="PF10396">
    <property type="entry name" value="TrmE_N"/>
    <property type="match status" value="1"/>
</dbReference>
<feature type="binding site" evidence="6">
    <location>
        <position position="251"/>
    </location>
    <ligand>
        <name>Mg(2+)</name>
        <dbReference type="ChEBI" id="CHEBI:18420"/>
    </ligand>
</feature>
<dbReference type="GO" id="GO:0005737">
    <property type="term" value="C:cytoplasm"/>
    <property type="evidence" value="ECO:0007669"/>
    <property type="project" value="UniProtKB-SubCell"/>
</dbReference>
<keyword evidence="5 6" id="KW-0342">GTP-binding</keyword>
<dbReference type="FunFam" id="3.30.1360.120:FF:000007">
    <property type="entry name" value="tRNA modification GTPase GTPBP3, mitochondrial"/>
    <property type="match status" value="1"/>
</dbReference>
<feature type="binding site" evidence="6">
    <location>
        <begin position="226"/>
        <end position="231"/>
    </location>
    <ligand>
        <name>GTP</name>
        <dbReference type="ChEBI" id="CHEBI:37565"/>
    </ligand>
</feature>
<keyword evidence="6" id="KW-0479">Metal-binding</keyword>
<dbReference type="PROSITE" id="PS51709">
    <property type="entry name" value="G_TRME"/>
    <property type="match status" value="1"/>
</dbReference>
<evidence type="ECO:0000256" key="4">
    <source>
        <dbReference type="ARBA" id="ARBA00022958"/>
    </source>
</evidence>
<feature type="coiled-coil region" evidence="8">
    <location>
        <begin position="159"/>
        <end position="186"/>
    </location>
</feature>
<accession>A0A7G5IH82</accession>
<dbReference type="EMBL" id="CP059851">
    <property type="protein sequence ID" value="QMW22724.1"/>
    <property type="molecule type" value="Genomic_DNA"/>
</dbReference>
<dbReference type="Gene3D" id="3.40.50.300">
    <property type="entry name" value="P-loop containing nucleotide triphosphate hydrolases"/>
    <property type="match status" value="1"/>
</dbReference>
<feature type="binding site" evidence="6">
    <location>
        <position position="119"/>
    </location>
    <ligand>
        <name>(6S)-5-formyl-5,6,7,8-tetrahydrofolate</name>
        <dbReference type="ChEBI" id="CHEBI:57457"/>
    </ligand>
</feature>
<dbReference type="GO" id="GO:0046872">
    <property type="term" value="F:metal ion binding"/>
    <property type="evidence" value="ECO:0007669"/>
    <property type="project" value="UniProtKB-KW"/>
</dbReference>
<dbReference type="InterPro" id="IPR027368">
    <property type="entry name" value="MnmE_dom2"/>
</dbReference>
<dbReference type="Pfam" id="PF01926">
    <property type="entry name" value="MMR_HSR1"/>
    <property type="match status" value="1"/>
</dbReference>
<dbReference type="InterPro" id="IPR004520">
    <property type="entry name" value="GTPase_MnmE"/>
</dbReference>
<dbReference type="Pfam" id="PF12631">
    <property type="entry name" value="MnmE_helical"/>
    <property type="match status" value="1"/>
</dbReference>
<dbReference type="HAMAP" id="MF_00379">
    <property type="entry name" value="GTPase_MnmE"/>
    <property type="match status" value="1"/>
</dbReference>
<dbReference type="Gene3D" id="1.20.120.430">
    <property type="entry name" value="tRNA modification GTPase MnmE domain 2"/>
    <property type="match status" value="1"/>
</dbReference>
<comment type="cofactor">
    <cofactor evidence="6">
        <name>K(+)</name>
        <dbReference type="ChEBI" id="CHEBI:29103"/>
    </cofactor>
    <text evidence="6">Binds 1 potassium ion per subunit.</text>
</comment>
<dbReference type="GO" id="GO:0003924">
    <property type="term" value="F:GTPase activity"/>
    <property type="evidence" value="ECO:0007669"/>
    <property type="project" value="UniProtKB-UniRule"/>
</dbReference>
<dbReference type="CDD" id="cd14858">
    <property type="entry name" value="TrmE_N"/>
    <property type="match status" value="1"/>
</dbReference>
<proteinExistence type="inferred from homology"/>
<dbReference type="GO" id="GO:0005525">
    <property type="term" value="F:GTP binding"/>
    <property type="evidence" value="ECO:0007669"/>
    <property type="project" value="UniProtKB-UniRule"/>
</dbReference>
<evidence type="ECO:0000256" key="8">
    <source>
        <dbReference type="SAM" id="Coils"/>
    </source>
</evidence>
<comment type="subunit">
    <text evidence="6">Homodimer. Heterotetramer of two MnmE and two MnmG subunits.</text>
</comment>
<dbReference type="CDD" id="cd04164">
    <property type="entry name" value="trmE"/>
    <property type="match status" value="1"/>
</dbReference>
<keyword evidence="6" id="KW-0963">Cytoplasm</keyword>
<comment type="caution">
    <text evidence="6">Lacks conserved residue(s) required for the propagation of feature annotation.</text>
</comment>
<evidence type="ECO:0000256" key="7">
    <source>
        <dbReference type="RuleBase" id="RU003313"/>
    </source>
</evidence>
<dbReference type="AlphaFoldDB" id="A0A7G5IH82"/>
<reference evidence="10 11" key="1">
    <citation type="submission" date="2020-07" db="EMBL/GenBank/DDBJ databases">
        <title>Complete genome sequence for Sandaracinobacter sp. M6.</title>
        <authorList>
            <person name="Tang Y."/>
            <person name="Liu Q."/>
            <person name="Guo Z."/>
            <person name="Lei P."/>
            <person name="Huang B."/>
        </authorList>
    </citation>
    <scope>NUCLEOTIDE SEQUENCE [LARGE SCALE GENOMIC DNA]</scope>
    <source>
        <strain evidence="10 11">M6</strain>
    </source>
</reference>
<feature type="binding site" evidence="6">
    <location>
        <position position="20"/>
    </location>
    <ligand>
        <name>(6S)-5-formyl-5,6,7,8-tetrahydrofolate</name>
        <dbReference type="ChEBI" id="CHEBI:57457"/>
    </ligand>
</feature>
<dbReference type="InterPro" id="IPR006073">
    <property type="entry name" value="GTP-bd"/>
</dbReference>
<dbReference type="Gene3D" id="3.30.1360.120">
    <property type="entry name" value="Probable tRNA modification gtpase trme, domain 1"/>
    <property type="match status" value="1"/>
</dbReference>
<organism evidence="10 11">
    <name type="scientific">Sandaracinobacteroides saxicola</name>
    <dbReference type="NCBI Taxonomy" id="2759707"/>
    <lineage>
        <taxon>Bacteria</taxon>
        <taxon>Pseudomonadati</taxon>
        <taxon>Pseudomonadota</taxon>
        <taxon>Alphaproteobacteria</taxon>
        <taxon>Sphingomonadales</taxon>
        <taxon>Sphingosinicellaceae</taxon>
        <taxon>Sandaracinobacteroides</taxon>
    </lineage>
</organism>
<feature type="binding site" evidence="6">
    <location>
        <position position="430"/>
    </location>
    <ligand>
        <name>(6S)-5-formyl-5,6,7,8-tetrahydrofolate</name>
        <dbReference type="ChEBI" id="CHEBI:57457"/>
    </ligand>
</feature>
<evidence type="ECO:0000313" key="11">
    <source>
        <dbReference type="Proteomes" id="UP000515292"/>
    </source>
</evidence>
<dbReference type="InterPro" id="IPR031168">
    <property type="entry name" value="G_TrmE"/>
</dbReference>
<comment type="similarity">
    <text evidence="6 7">Belongs to the TRAFAC class TrmE-Era-EngA-EngB-Septin-like GTPase superfamily. TrmE GTPase family.</text>
</comment>
<keyword evidence="2 6" id="KW-0547">Nucleotide-binding</keyword>
<dbReference type="GO" id="GO:0002098">
    <property type="term" value="P:tRNA wobble uridine modification"/>
    <property type="evidence" value="ECO:0007669"/>
    <property type="project" value="TreeGrafter"/>
</dbReference>
<feature type="binding site" evidence="6">
    <location>
        <position position="230"/>
    </location>
    <ligand>
        <name>Mg(2+)</name>
        <dbReference type="ChEBI" id="CHEBI:18420"/>
    </ligand>
</feature>
<keyword evidence="3 6" id="KW-0378">Hydrolase</keyword>
<dbReference type="KEGG" id="sand:H3309_15695"/>
<evidence type="ECO:0000256" key="5">
    <source>
        <dbReference type="ARBA" id="ARBA00023134"/>
    </source>
</evidence>
<dbReference type="PANTHER" id="PTHR42714:SF2">
    <property type="entry name" value="TRNA MODIFICATION GTPASE GTPBP3, MITOCHONDRIAL"/>
    <property type="match status" value="1"/>
</dbReference>
<dbReference type="SUPFAM" id="SSF52540">
    <property type="entry name" value="P-loop containing nucleoside triphosphate hydrolases"/>
    <property type="match status" value="1"/>
</dbReference>
<evidence type="ECO:0000256" key="2">
    <source>
        <dbReference type="ARBA" id="ARBA00022741"/>
    </source>
</evidence>
<keyword evidence="4 6" id="KW-0630">Potassium</keyword>
<dbReference type="InterPro" id="IPR025867">
    <property type="entry name" value="MnmE_helical"/>
</dbReference>
<evidence type="ECO:0000259" key="9">
    <source>
        <dbReference type="PROSITE" id="PS51709"/>
    </source>
</evidence>
<evidence type="ECO:0000313" key="10">
    <source>
        <dbReference type="EMBL" id="QMW22724.1"/>
    </source>
</evidence>
<gene>
    <name evidence="6 10" type="primary">mnmE</name>
    <name evidence="6" type="synonym">trmE</name>
    <name evidence="10" type="ORF">H3309_15695</name>
</gene>
<name>A0A7G5IH82_9SPHN</name>
<keyword evidence="6" id="KW-0460">Magnesium</keyword>
<dbReference type="RefSeq" id="WP_182295892.1">
    <property type="nucleotide sequence ID" value="NZ_CP059851.1"/>
</dbReference>
<evidence type="ECO:0000256" key="6">
    <source>
        <dbReference type="HAMAP-Rule" id="MF_00379"/>
    </source>
</evidence>
<feature type="binding site" evidence="6">
    <location>
        <begin position="270"/>
        <end position="273"/>
    </location>
    <ligand>
        <name>GTP</name>
        <dbReference type="ChEBI" id="CHEBI:37565"/>
    </ligand>
</feature>
<comment type="subcellular location">
    <subcellularLocation>
        <location evidence="6">Cytoplasm</location>
    </subcellularLocation>
</comment>
<comment type="function">
    <text evidence="6">Exhibits a very high intrinsic GTPase hydrolysis rate. Involved in the addition of a carboxymethylaminomethyl (cmnm) group at the wobble position (U34) of certain tRNAs, forming tRNA-cmnm(5)s(2)U34.</text>
</comment>
<dbReference type="SUPFAM" id="SSF116878">
    <property type="entry name" value="TrmE connector domain"/>
    <property type="match status" value="1"/>
</dbReference>
<keyword evidence="11" id="KW-1185">Reference proteome</keyword>
<evidence type="ECO:0000256" key="1">
    <source>
        <dbReference type="ARBA" id="ARBA00022694"/>
    </source>
</evidence>
<sequence length="430" mass="45045">MSTIFALGSGTPPAGVALIRLSGPAAGPTLKALTNRPLPAPRHTSLRRLHDPRTGTLLDTALTLWFPAPASFTGEDCVELHLHGSPAVVAGVLDALSAMPGLHPAEAGEFTRRAFLNGRIDLTQAEALSDLIVAETAAQRDQALTNASGRLRAKAESWRHHLLTLLADAEADLDFAEEEADVAAGLATVRHRVAPLLAELDSALASADSGARVRDGLTIAVIGPPNAGKSSLVNALAARDVAIVTPHAGTTRDIIEVPLNLGGVPAIVLDTAGLRDSTDPVEAEGIARARARAASADLILLLGEESIDVPGSVLKIRNKIDLSEERPGDHGSHVALSATTGAGLDSLLDRLIAWARAQMPPGEPALVTHARHVHWLSTAREDLRAAQRQPDPVLRAESLRLAVRALGRLTGAVDAEAVLDQIFSRFCIGK</sequence>
<dbReference type="NCBIfam" id="NF003661">
    <property type="entry name" value="PRK05291.1-3"/>
    <property type="match status" value="1"/>
</dbReference>
<dbReference type="NCBIfam" id="TIGR00450">
    <property type="entry name" value="mnmE_trmE_thdF"/>
    <property type="match status" value="1"/>
</dbReference>